<gene>
    <name evidence="1" type="primary">200</name>
    <name evidence="1" type="ORF">SEA_BMOC_200</name>
</gene>
<dbReference type="EMBL" id="MT310865">
    <property type="protein sequence ID" value="QJD50913.1"/>
    <property type="molecule type" value="Genomic_DNA"/>
</dbReference>
<reference evidence="1 2" key="1">
    <citation type="submission" date="2020-04" db="EMBL/GenBank/DDBJ databases">
        <authorList>
            <person name="Angtuaco S.E."/>
            <person name="Chung R.C."/>
            <person name="Hung A.H."/>
            <person name="Eghdamian A."/>
            <person name="Zhu L."/>
            <person name="Shaffer C.D."/>
            <person name="Weston-Hafer K.A."/>
            <person name="Garlena R.A."/>
            <person name="Russell D.A."/>
            <person name="Pope W.H."/>
            <person name="Jacobs-Sera D."/>
            <person name="Hatfull G.F."/>
        </authorList>
    </citation>
    <scope>NUCLEOTIDE SEQUENCE [LARGE SCALE GENOMIC DNA]</scope>
</reference>
<accession>A0A6M3SY35</accession>
<dbReference type="KEGG" id="vg:65125702"/>
<name>A0A6M3SY35_9CAUD</name>
<proteinExistence type="predicted"/>
<keyword evidence="2" id="KW-1185">Reference proteome</keyword>
<organism evidence="1 2">
    <name type="scientific">Streptomyces phage Bmoc</name>
    <dbReference type="NCBI Taxonomy" id="2725629"/>
    <lineage>
        <taxon>Viruses</taxon>
        <taxon>Duplodnaviria</taxon>
        <taxon>Heunggongvirae</taxon>
        <taxon>Uroviricota</taxon>
        <taxon>Caudoviricetes</taxon>
        <taxon>Stanwilliamsviridae</taxon>
        <taxon>Boydwoodruffvirinae</taxon>
        <taxon>Samistivirus</taxon>
        <taxon>Samistivirus bmoc</taxon>
    </lineage>
</organism>
<sequence>MMCLAERPKSQVFVSPVKTGCTQTTPRMGEEAFKCMDCGQPYPNHELTCPWHPNNLK</sequence>
<protein>
    <submittedName>
        <fullName evidence="1">Uncharacterized protein</fullName>
    </submittedName>
</protein>
<dbReference type="RefSeq" id="YP_010107564.1">
    <property type="nucleotide sequence ID" value="NC_055842.1"/>
</dbReference>
<dbReference type="Proteomes" id="UP000502409">
    <property type="component" value="Genome"/>
</dbReference>
<evidence type="ECO:0000313" key="1">
    <source>
        <dbReference type="EMBL" id="QJD50913.1"/>
    </source>
</evidence>
<dbReference type="GeneID" id="65125702"/>
<evidence type="ECO:0000313" key="2">
    <source>
        <dbReference type="Proteomes" id="UP000502409"/>
    </source>
</evidence>